<dbReference type="RefSeq" id="XP_002507093.1">
    <property type="nucleotide sequence ID" value="XM_002507047.1"/>
</dbReference>
<evidence type="ECO:0000256" key="2">
    <source>
        <dbReference type="ARBA" id="ARBA00022448"/>
    </source>
</evidence>
<keyword evidence="7 8" id="KW-0472">Membrane</keyword>
<protein>
    <submittedName>
        <fullName evidence="9">Uncharacterized protein</fullName>
    </submittedName>
</protein>
<dbReference type="Pfam" id="PF25539">
    <property type="entry name" value="Bestrophin_2"/>
    <property type="match status" value="1"/>
</dbReference>
<dbReference type="KEGG" id="mis:MICPUN_54949"/>
<evidence type="ECO:0000256" key="5">
    <source>
        <dbReference type="ARBA" id="ARBA00022989"/>
    </source>
</evidence>
<dbReference type="OrthoDB" id="1368at2759"/>
<feature type="transmembrane region" description="Helical" evidence="8">
    <location>
        <begin position="430"/>
        <end position="458"/>
    </location>
</feature>
<keyword evidence="4 8" id="KW-0812">Transmembrane</keyword>
<evidence type="ECO:0000313" key="9">
    <source>
        <dbReference type="EMBL" id="ACO68351.1"/>
    </source>
</evidence>
<dbReference type="Proteomes" id="UP000002009">
    <property type="component" value="Chromosome 1"/>
</dbReference>
<dbReference type="InterPro" id="IPR044669">
    <property type="entry name" value="YneE/VCCN1/2-like"/>
</dbReference>
<comment type="subcellular location">
    <subcellularLocation>
        <location evidence="1">Cell membrane</location>
        <topology evidence="1">Multi-pass membrane protein</topology>
    </subcellularLocation>
</comment>
<evidence type="ECO:0000313" key="10">
    <source>
        <dbReference type="Proteomes" id="UP000002009"/>
    </source>
</evidence>
<dbReference type="GO" id="GO:0005886">
    <property type="term" value="C:plasma membrane"/>
    <property type="evidence" value="ECO:0007669"/>
    <property type="project" value="UniProtKB-SubCell"/>
</dbReference>
<evidence type="ECO:0000256" key="6">
    <source>
        <dbReference type="ARBA" id="ARBA00023065"/>
    </source>
</evidence>
<evidence type="ECO:0000256" key="7">
    <source>
        <dbReference type="ARBA" id="ARBA00023136"/>
    </source>
</evidence>
<dbReference type="OMA" id="VASWHTA"/>
<feature type="transmembrane region" description="Helical" evidence="8">
    <location>
        <begin position="239"/>
        <end position="266"/>
    </location>
</feature>
<dbReference type="PANTHER" id="PTHR33281">
    <property type="entry name" value="UPF0187 PROTEIN YNEE"/>
    <property type="match status" value="1"/>
</dbReference>
<reference evidence="9 10" key="1">
    <citation type="journal article" date="2009" name="Science">
        <title>Green evolution and dynamic adaptations revealed by genomes of the marine picoeukaryotes Micromonas.</title>
        <authorList>
            <person name="Worden A.Z."/>
            <person name="Lee J.H."/>
            <person name="Mock T."/>
            <person name="Rouze P."/>
            <person name="Simmons M.P."/>
            <person name="Aerts A.L."/>
            <person name="Allen A.E."/>
            <person name="Cuvelier M.L."/>
            <person name="Derelle E."/>
            <person name="Everett M.V."/>
            <person name="Foulon E."/>
            <person name="Grimwood J."/>
            <person name="Gundlach H."/>
            <person name="Henrissat B."/>
            <person name="Napoli C."/>
            <person name="McDonald S.M."/>
            <person name="Parker M.S."/>
            <person name="Rombauts S."/>
            <person name="Salamov A."/>
            <person name="Von Dassow P."/>
            <person name="Badger J.H."/>
            <person name="Coutinho P.M."/>
            <person name="Demir E."/>
            <person name="Dubchak I."/>
            <person name="Gentemann C."/>
            <person name="Eikrem W."/>
            <person name="Gready J.E."/>
            <person name="John U."/>
            <person name="Lanier W."/>
            <person name="Lindquist E.A."/>
            <person name="Lucas S."/>
            <person name="Mayer K.F."/>
            <person name="Moreau H."/>
            <person name="Not F."/>
            <person name="Otillar R."/>
            <person name="Panaud O."/>
            <person name="Pangilinan J."/>
            <person name="Paulsen I."/>
            <person name="Piegu B."/>
            <person name="Poliakov A."/>
            <person name="Robbens S."/>
            <person name="Schmutz J."/>
            <person name="Toulza E."/>
            <person name="Wyss T."/>
            <person name="Zelensky A."/>
            <person name="Zhou K."/>
            <person name="Armbrust E.V."/>
            <person name="Bhattacharya D."/>
            <person name="Goodenough U.W."/>
            <person name="Van de Peer Y."/>
            <person name="Grigoriev I.V."/>
        </authorList>
    </citation>
    <scope>NUCLEOTIDE SEQUENCE [LARGE SCALE GENOMIC DNA]</scope>
    <source>
        <strain evidence="10">RCC299 / NOUM17</strain>
    </source>
</reference>
<keyword evidence="5 8" id="KW-1133">Transmembrane helix</keyword>
<evidence type="ECO:0000256" key="3">
    <source>
        <dbReference type="ARBA" id="ARBA00022475"/>
    </source>
</evidence>
<dbReference type="PANTHER" id="PTHR33281:SF19">
    <property type="entry name" value="VOLTAGE-DEPENDENT ANION CHANNEL-FORMING PROTEIN YNEE"/>
    <property type="match status" value="1"/>
</dbReference>
<dbReference type="EMBL" id="CP001574">
    <property type="protein sequence ID" value="ACO68351.1"/>
    <property type="molecule type" value="Genomic_DNA"/>
</dbReference>
<proteinExistence type="predicted"/>
<keyword evidence="2" id="KW-0813">Transport</keyword>
<dbReference type="FunCoup" id="C1FD93">
    <property type="interactions" value="98"/>
</dbReference>
<evidence type="ECO:0000256" key="1">
    <source>
        <dbReference type="ARBA" id="ARBA00004651"/>
    </source>
</evidence>
<dbReference type="STRING" id="296587.C1FD93"/>
<keyword evidence="3" id="KW-1003">Cell membrane</keyword>
<gene>
    <name evidence="9" type="ORF">MICPUN_54949</name>
</gene>
<sequence length="507" mass="56859">MPLAGRSFFTARRANILLSDRYVDRRAPASTTISTAPGKFCGAARPVSGGTFQSRCQDPVAGQRGNVPTCRNISSGMSTPPAYFPGPVEDLEESLEPAVVECLEFVVKREASLNGCSSRPTVIETMDDDSFDMEESMSEFVKANRSGIGVYKNASGCMCEDVFCTDPGLNQNLISNEGSATISRFFDQDEWERHRNVGRYWRHLFSAHKSTVFLRVLEPVLMMSTAAALVAAWNTFMTTVYGLPALCIVPLAHQLTGGVVSLSLVFRTNNANRRVIDARQLLSKLSKCTRDMTRVSQYIPNEGDCRIETLRHLRAFPYALESHVRKGRTRQNPKDPTSFRVDPMPCMARALGKRRARRFMFYENIPAQVLMDMTQILQRALMKGMSTQMHAQAEIIVKELSAVLAESEKILYTPIPISFTRHTSRILTMWLFTLPLSLWLPLGWCMVPAVFLISWVMLGVDEIGIEIEEPFCILPVRPLCDMCDREIVGTMAQALQAQDYQPARKKV</sequence>
<feature type="transmembrane region" description="Helical" evidence="8">
    <location>
        <begin position="212"/>
        <end position="233"/>
    </location>
</feature>
<accession>C1FD93</accession>
<evidence type="ECO:0000256" key="8">
    <source>
        <dbReference type="SAM" id="Phobius"/>
    </source>
</evidence>
<keyword evidence="6" id="KW-0406">Ion transport</keyword>
<dbReference type="GeneID" id="8250029"/>
<dbReference type="InParanoid" id="C1FD93"/>
<dbReference type="eggNOG" id="ENOG502RSPD">
    <property type="taxonomic scope" value="Eukaryota"/>
</dbReference>
<dbReference type="AlphaFoldDB" id="C1FD93"/>
<dbReference type="GO" id="GO:0005254">
    <property type="term" value="F:chloride channel activity"/>
    <property type="evidence" value="ECO:0007669"/>
    <property type="project" value="InterPro"/>
</dbReference>
<name>C1FD93_MICCC</name>
<organism evidence="9 10">
    <name type="scientific">Micromonas commoda (strain RCC299 / NOUM17 / CCMP2709)</name>
    <name type="common">Picoplanktonic green alga</name>
    <dbReference type="NCBI Taxonomy" id="296587"/>
    <lineage>
        <taxon>Eukaryota</taxon>
        <taxon>Viridiplantae</taxon>
        <taxon>Chlorophyta</taxon>
        <taxon>Mamiellophyceae</taxon>
        <taxon>Mamiellales</taxon>
        <taxon>Mamiellaceae</taxon>
        <taxon>Micromonas</taxon>
    </lineage>
</organism>
<evidence type="ECO:0000256" key="4">
    <source>
        <dbReference type="ARBA" id="ARBA00022692"/>
    </source>
</evidence>
<keyword evidence="10" id="KW-1185">Reference proteome</keyword>